<evidence type="ECO:0000259" key="3">
    <source>
        <dbReference type="Pfam" id="PF00685"/>
    </source>
</evidence>
<dbReference type="EMBL" id="CAKOFQ010006888">
    <property type="protein sequence ID" value="CAH1980014.1"/>
    <property type="molecule type" value="Genomic_DNA"/>
</dbReference>
<gene>
    <name evidence="4" type="ORF">ACAOBT_LOCUS13760</name>
    <name evidence="5" type="ORF">ACAOBT_LOCUS27925</name>
</gene>
<keyword evidence="2" id="KW-0808">Transferase</keyword>
<dbReference type="Pfam" id="PF00685">
    <property type="entry name" value="Sulfotransfer_1"/>
    <property type="match status" value="1"/>
</dbReference>
<dbReference type="InterPro" id="IPR027417">
    <property type="entry name" value="P-loop_NTPase"/>
</dbReference>
<name>A0A9P0LX49_ACAOB</name>
<comment type="caution">
    <text evidence="5">The sequence shown here is derived from an EMBL/GenBank/DDBJ whole genome shotgun (WGS) entry which is preliminary data.</text>
</comment>
<evidence type="ECO:0000313" key="5">
    <source>
        <dbReference type="EMBL" id="CAH2004325.1"/>
    </source>
</evidence>
<dbReference type="GO" id="GO:0008146">
    <property type="term" value="F:sulfotransferase activity"/>
    <property type="evidence" value="ECO:0007669"/>
    <property type="project" value="InterPro"/>
</dbReference>
<dbReference type="InterPro" id="IPR000863">
    <property type="entry name" value="Sulfotransferase_dom"/>
</dbReference>
<proteinExistence type="inferred from homology"/>
<keyword evidence="6" id="KW-1185">Reference proteome</keyword>
<reference evidence="5" key="1">
    <citation type="submission" date="2022-03" db="EMBL/GenBank/DDBJ databases">
        <authorList>
            <person name="Sayadi A."/>
        </authorList>
    </citation>
    <scope>NUCLEOTIDE SEQUENCE</scope>
</reference>
<evidence type="ECO:0000256" key="2">
    <source>
        <dbReference type="ARBA" id="ARBA00022679"/>
    </source>
</evidence>
<dbReference type="Gene3D" id="3.40.50.300">
    <property type="entry name" value="P-loop containing nucleotide triphosphate hydrolases"/>
    <property type="match status" value="1"/>
</dbReference>
<dbReference type="Proteomes" id="UP001152888">
    <property type="component" value="Unassembled WGS sequence"/>
</dbReference>
<feature type="domain" description="Sulfotransferase" evidence="3">
    <location>
        <begin position="33"/>
        <end position="297"/>
    </location>
</feature>
<dbReference type="AlphaFoldDB" id="A0A9P0LX49"/>
<protein>
    <recommendedName>
        <fullName evidence="3">Sulfotransferase domain-containing protein</fullName>
    </recommendedName>
</protein>
<organism evidence="5 6">
    <name type="scientific">Acanthoscelides obtectus</name>
    <name type="common">Bean weevil</name>
    <name type="synonym">Bruchus obtectus</name>
    <dbReference type="NCBI Taxonomy" id="200917"/>
    <lineage>
        <taxon>Eukaryota</taxon>
        <taxon>Metazoa</taxon>
        <taxon>Ecdysozoa</taxon>
        <taxon>Arthropoda</taxon>
        <taxon>Hexapoda</taxon>
        <taxon>Insecta</taxon>
        <taxon>Pterygota</taxon>
        <taxon>Neoptera</taxon>
        <taxon>Endopterygota</taxon>
        <taxon>Coleoptera</taxon>
        <taxon>Polyphaga</taxon>
        <taxon>Cucujiformia</taxon>
        <taxon>Chrysomeloidea</taxon>
        <taxon>Chrysomelidae</taxon>
        <taxon>Bruchinae</taxon>
        <taxon>Bruchini</taxon>
        <taxon>Acanthoscelides</taxon>
    </lineage>
</organism>
<evidence type="ECO:0000313" key="4">
    <source>
        <dbReference type="EMBL" id="CAH1980014.1"/>
    </source>
</evidence>
<evidence type="ECO:0000313" key="6">
    <source>
        <dbReference type="Proteomes" id="UP001152888"/>
    </source>
</evidence>
<dbReference type="SUPFAM" id="SSF52540">
    <property type="entry name" value="P-loop containing nucleoside triphosphate hydrolases"/>
    <property type="match status" value="1"/>
</dbReference>
<evidence type="ECO:0000256" key="1">
    <source>
        <dbReference type="ARBA" id="ARBA00005771"/>
    </source>
</evidence>
<accession>A0A9P0LX49</accession>
<dbReference type="EMBL" id="CAKOFQ010007584">
    <property type="protein sequence ID" value="CAH2004325.1"/>
    <property type="molecule type" value="Genomic_DNA"/>
</dbReference>
<comment type="similarity">
    <text evidence="1">Belongs to the sulfotransferase 1 family.</text>
</comment>
<dbReference type="PANTHER" id="PTHR11783">
    <property type="entry name" value="SULFOTRANSFERASE SULT"/>
    <property type="match status" value="1"/>
</dbReference>
<sequence>MAESSECVTKKGHVLHKGYIDHLDELYNFPVRDQDVWICGFPKSGTTWTQELIWMIMNNLDFEGGKEDIHYRVPFLELSWYKDNAESFYLEPLRDNIGYIKKKYQSGPVCLKTHMPWVFLPKDIQEGLKKTKIIYVVRNPKDAALSLYHFMKALGECNEPVDDFLENFIAGNAVYLPYWSHVLEFWEQRHKPNVMILRYEEMLKDLPGMIRKVASFLEKPLTDDQVDQLVKHLSFDSMKTNSAVNNEKLIKERRQIKGLGEAQTGHMRRGQAKSHKAEMSPEMIEKFDEWINVNTKNTDFVVE</sequence>
<dbReference type="OrthoDB" id="205623at2759"/>